<evidence type="ECO:0000313" key="2">
    <source>
        <dbReference type="EMBL" id="EGU85884.1"/>
    </source>
</evidence>
<dbReference type="EMBL" id="AFQF01001217">
    <property type="protein sequence ID" value="EGU85884.1"/>
    <property type="molecule type" value="Genomic_DNA"/>
</dbReference>
<feature type="compositionally biased region" description="Low complexity" evidence="1">
    <location>
        <begin position="190"/>
        <end position="209"/>
    </location>
</feature>
<gene>
    <name evidence="2" type="ORF">FOXB_03600</name>
</gene>
<protein>
    <recommendedName>
        <fullName evidence="3">Myb-like domain-containing protein</fullName>
    </recommendedName>
</protein>
<feature type="region of interest" description="Disordered" evidence="1">
    <location>
        <begin position="267"/>
        <end position="342"/>
    </location>
</feature>
<feature type="region of interest" description="Disordered" evidence="1">
    <location>
        <begin position="228"/>
        <end position="253"/>
    </location>
</feature>
<feature type="region of interest" description="Disordered" evidence="1">
    <location>
        <begin position="190"/>
        <end position="215"/>
    </location>
</feature>
<feature type="compositionally biased region" description="Polar residues" evidence="1">
    <location>
        <begin position="267"/>
        <end position="284"/>
    </location>
</feature>
<accession>F9FB24</accession>
<comment type="caution">
    <text evidence="2">The sequence shown here is derived from an EMBL/GenBank/DDBJ whole genome shotgun (WGS) entry which is preliminary data.</text>
</comment>
<feature type="region of interest" description="Disordered" evidence="1">
    <location>
        <begin position="1"/>
        <end position="42"/>
    </location>
</feature>
<name>F9FB24_FUSOF</name>
<dbReference type="AlphaFoldDB" id="F9FB24"/>
<evidence type="ECO:0000256" key="1">
    <source>
        <dbReference type="SAM" id="MobiDB-lite"/>
    </source>
</evidence>
<organism evidence="2">
    <name type="scientific">Fusarium oxysporum (strain Fo5176)</name>
    <name type="common">Fusarium vascular wilt</name>
    <dbReference type="NCBI Taxonomy" id="660025"/>
    <lineage>
        <taxon>Eukaryota</taxon>
        <taxon>Fungi</taxon>
        <taxon>Dikarya</taxon>
        <taxon>Ascomycota</taxon>
        <taxon>Pezizomycotina</taxon>
        <taxon>Sordariomycetes</taxon>
        <taxon>Hypocreomycetidae</taxon>
        <taxon>Hypocreales</taxon>
        <taxon>Nectriaceae</taxon>
        <taxon>Fusarium</taxon>
        <taxon>Fusarium oxysporum species complex</taxon>
    </lineage>
</organism>
<evidence type="ECO:0008006" key="3">
    <source>
        <dbReference type="Google" id="ProtNLM"/>
    </source>
</evidence>
<reference evidence="2" key="1">
    <citation type="journal article" date="2012" name="Mol. Plant Microbe Interact.">
        <title>A highly conserved effector in Fusarium oxysporum is required for full virulence on Arabidopsis.</title>
        <authorList>
            <person name="Thatcher L.F."/>
            <person name="Gardiner D.M."/>
            <person name="Kazan K."/>
            <person name="Manners J."/>
        </authorList>
    </citation>
    <scope>NUCLEOTIDE SEQUENCE [LARGE SCALE GENOMIC DNA]</scope>
    <source>
        <strain evidence="2">Fo5176</strain>
    </source>
</reference>
<dbReference type="OrthoDB" id="5095336at2759"/>
<feature type="compositionally biased region" description="Polar residues" evidence="1">
    <location>
        <begin position="292"/>
        <end position="315"/>
    </location>
</feature>
<feature type="compositionally biased region" description="Low complexity" evidence="1">
    <location>
        <begin position="319"/>
        <end position="333"/>
    </location>
</feature>
<proteinExistence type="predicted"/>
<feature type="region of interest" description="Disordered" evidence="1">
    <location>
        <begin position="404"/>
        <end position="452"/>
    </location>
</feature>
<sequence>MSLQFKSYDPVRHQQRAERRRQKRSAERPTFVPSSAACFGTPPPQSLVASLKCSRIDEKLIPSTNPVASEDPYSGYLSVEDILEFCSSLDTDVSSVYTPTSANPLSYPDSAIGIQDVSSDSSCQEVAYKDDQLGRKLLRAITTLPSASELNNRRKAHYVNASGTLVSTTVSAEESDTGISPVEHVWSANAETTPSTASSNSTPASVTSPIFQKQTSTWRNQDSFVDNEVSAQDPSIGMPDLSGHDPTSKDALSGVGLPVLECQNTTPELLSSDSSNRPHSQDGQASRILASAASTIEESVTEPSVTELSSTQRTPAQDAASSSAKRSFSESGATNDSQLSSSDVCHLSKRLRLASTSSEEAVSKLLDIQKMISSVLAKLCQDQPHSPIPDVSAQSMADTIEVAGDEEGDGSSDDSTTHSSFDDSESEREVTILQPRCSQQRSSQRRRWTEKEEKLLRALKGTQKRNGGKPSDYQIASRLDRTESGIKQHWGIMLQKKHR</sequence>